<protein>
    <submittedName>
        <fullName evidence="1">Uncharacterized protein</fullName>
    </submittedName>
</protein>
<sequence>MALTPMPEAKEGAESALTFQDWLEISASAMSDISEASGTWWSGVTEQVELTYEKWLAATPLERLSIEPLNTAEQSVMMY</sequence>
<organism evidence="1 2">
    <name type="scientific">Symbiodinium microadriaticum</name>
    <name type="common">Dinoflagellate</name>
    <name type="synonym">Zooxanthella microadriatica</name>
    <dbReference type="NCBI Taxonomy" id="2951"/>
    <lineage>
        <taxon>Eukaryota</taxon>
        <taxon>Sar</taxon>
        <taxon>Alveolata</taxon>
        <taxon>Dinophyceae</taxon>
        <taxon>Suessiales</taxon>
        <taxon>Symbiodiniaceae</taxon>
        <taxon>Symbiodinium</taxon>
    </lineage>
</organism>
<reference evidence="1 2" key="1">
    <citation type="submission" date="2016-02" db="EMBL/GenBank/DDBJ databases">
        <title>Genome analysis of coral dinoflagellate symbionts highlights evolutionary adaptations to a symbiotic lifestyle.</title>
        <authorList>
            <person name="Aranda M."/>
            <person name="Li Y."/>
            <person name="Liew Y.J."/>
            <person name="Baumgarten S."/>
            <person name="Simakov O."/>
            <person name="Wilson M."/>
            <person name="Piel J."/>
            <person name="Ashoor H."/>
            <person name="Bougouffa S."/>
            <person name="Bajic V.B."/>
            <person name="Ryu T."/>
            <person name="Ravasi T."/>
            <person name="Bayer T."/>
            <person name="Micklem G."/>
            <person name="Kim H."/>
            <person name="Bhak J."/>
            <person name="Lajeunesse T.C."/>
            <person name="Voolstra C.R."/>
        </authorList>
    </citation>
    <scope>NUCLEOTIDE SEQUENCE [LARGE SCALE GENOMIC DNA]</scope>
    <source>
        <strain evidence="1 2">CCMP2467</strain>
    </source>
</reference>
<dbReference type="AlphaFoldDB" id="A0A1Q9DAG9"/>
<name>A0A1Q9DAG9_SYMMI</name>
<dbReference type="EMBL" id="LSRX01000632">
    <property type="protein sequence ID" value="OLP92186.1"/>
    <property type="molecule type" value="Genomic_DNA"/>
</dbReference>
<dbReference type="OrthoDB" id="442670at2759"/>
<evidence type="ECO:0000313" key="2">
    <source>
        <dbReference type="Proteomes" id="UP000186817"/>
    </source>
</evidence>
<comment type="caution">
    <text evidence="1">The sequence shown here is derived from an EMBL/GenBank/DDBJ whole genome shotgun (WGS) entry which is preliminary data.</text>
</comment>
<proteinExistence type="predicted"/>
<evidence type="ECO:0000313" key="1">
    <source>
        <dbReference type="EMBL" id="OLP92186.1"/>
    </source>
</evidence>
<gene>
    <name evidence="1" type="ORF">AK812_SmicGene26035</name>
</gene>
<keyword evidence="2" id="KW-1185">Reference proteome</keyword>
<accession>A0A1Q9DAG9</accession>
<dbReference type="Proteomes" id="UP000186817">
    <property type="component" value="Unassembled WGS sequence"/>
</dbReference>